<sequence length="227" mass="24680">MGREDDIQERINNLSLMTEQLVKDGQMPVKKHDHTVFPVLTVRYRFTPPWGTDMFGEIGTIQESFTTNNGFASIFGAVWQAQGVTPLATYGLTRVILLLYREGSPGTVTVSIRANSNNRPTGPDLASGTFDGNGLGTDTAGAEQTITMTTPVTLHQGTLYHIVVRATAGDASNKCLWRLDVGAGYPDGKRSQSANSGSSWSVISLNDMYFKTSSQEKPDGRIWVEGT</sequence>
<organism evidence="2">
    <name type="scientific">marine sediment metagenome</name>
    <dbReference type="NCBI Taxonomy" id="412755"/>
    <lineage>
        <taxon>unclassified sequences</taxon>
        <taxon>metagenomes</taxon>
        <taxon>ecological metagenomes</taxon>
    </lineage>
</organism>
<evidence type="ECO:0000313" key="2">
    <source>
        <dbReference type="EMBL" id="KKK64961.1"/>
    </source>
</evidence>
<dbReference type="NCBIfam" id="NF041539">
    <property type="entry name" value="choice_anch_R"/>
    <property type="match status" value="1"/>
</dbReference>
<reference evidence="2" key="1">
    <citation type="journal article" date="2015" name="Nature">
        <title>Complex archaea that bridge the gap between prokaryotes and eukaryotes.</title>
        <authorList>
            <person name="Spang A."/>
            <person name="Saw J.H."/>
            <person name="Jorgensen S.L."/>
            <person name="Zaremba-Niedzwiedzka K."/>
            <person name="Martijn J."/>
            <person name="Lind A.E."/>
            <person name="van Eijk R."/>
            <person name="Schleper C."/>
            <person name="Guy L."/>
            <person name="Ettema T.J."/>
        </authorList>
    </citation>
    <scope>NUCLEOTIDE SEQUENCE</scope>
</reference>
<evidence type="ECO:0000256" key="1">
    <source>
        <dbReference type="SAM" id="MobiDB-lite"/>
    </source>
</evidence>
<dbReference type="AlphaFoldDB" id="A0A0F8ZYA8"/>
<dbReference type="EMBL" id="LAZR01060786">
    <property type="protein sequence ID" value="KKK64961.1"/>
    <property type="molecule type" value="Genomic_DNA"/>
</dbReference>
<protein>
    <submittedName>
        <fullName evidence="2">Uncharacterized protein</fullName>
    </submittedName>
</protein>
<accession>A0A0F8ZYA8</accession>
<feature type="compositionally biased region" description="Polar residues" evidence="1">
    <location>
        <begin position="111"/>
        <end position="120"/>
    </location>
</feature>
<proteinExistence type="predicted"/>
<comment type="caution">
    <text evidence="2">The sequence shown here is derived from an EMBL/GenBank/DDBJ whole genome shotgun (WGS) entry which is preliminary data.</text>
</comment>
<feature type="region of interest" description="Disordered" evidence="1">
    <location>
        <begin position="111"/>
        <end position="132"/>
    </location>
</feature>
<name>A0A0F8ZYA8_9ZZZZ</name>
<gene>
    <name evidence="2" type="ORF">LCGC14_2978940</name>
</gene>